<dbReference type="InterPro" id="IPR001478">
    <property type="entry name" value="PDZ"/>
</dbReference>
<dbReference type="EMBL" id="CABDUW010000150">
    <property type="protein sequence ID" value="VTJ60465.1"/>
    <property type="molecule type" value="Genomic_DNA"/>
</dbReference>
<evidence type="ECO:0000313" key="12">
    <source>
        <dbReference type="Proteomes" id="UP000335636"/>
    </source>
</evidence>
<feature type="region of interest" description="Disordered" evidence="9">
    <location>
        <begin position="1"/>
        <end position="53"/>
    </location>
</feature>
<dbReference type="GO" id="GO:0005737">
    <property type="term" value="C:cytoplasm"/>
    <property type="evidence" value="ECO:0007669"/>
    <property type="project" value="TreeGrafter"/>
</dbReference>
<dbReference type="Gene3D" id="2.30.42.10">
    <property type="match status" value="1"/>
</dbReference>
<dbReference type="Pfam" id="PF19033">
    <property type="entry name" value="Intu_longin_3"/>
    <property type="match status" value="1"/>
</dbReference>
<dbReference type="AlphaFoldDB" id="A0A5E4ATE1"/>
<evidence type="ECO:0000259" key="10">
    <source>
        <dbReference type="PROSITE" id="PS50106"/>
    </source>
</evidence>
<keyword evidence="12" id="KW-1185">Reference proteome</keyword>
<dbReference type="Pfam" id="PF00595">
    <property type="entry name" value="PDZ"/>
    <property type="match status" value="1"/>
</dbReference>
<dbReference type="GO" id="GO:0001736">
    <property type="term" value="P:establishment of planar polarity"/>
    <property type="evidence" value="ECO:0007669"/>
    <property type="project" value="InterPro"/>
</dbReference>
<keyword evidence="5" id="KW-0217">Developmental protein</keyword>
<evidence type="ECO:0000313" key="11">
    <source>
        <dbReference type="EMBL" id="VTJ60465.1"/>
    </source>
</evidence>
<dbReference type="PANTHER" id="PTHR21082:SF4">
    <property type="entry name" value="PROTEIN INTURNED"/>
    <property type="match status" value="1"/>
</dbReference>
<protein>
    <recommendedName>
        <fullName evidence="4">Protein inturned</fullName>
    </recommendedName>
    <alternativeName>
        <fullName evidence="8">Inturned planar cell polarity effector homolog</fullName>
    </alternativeName>
</protein>
<evidence type="ECO:0000256" key="1">
    <source>
        <dbReference type="ARBA" id="ARBA00004120"/>
    </source>
</evidence>
<dbReference type="GO" id="GO:0009986">
    <property type="term" value="C:cell surface"/>
    <property type="evidence" value="ECO:0007669"/>
    <property type="project" value="UniProtKB-SubCell"/>
</dbReference>
<dbReference type="Pfam" id="PF19031">
    <property type="entry name" value="Intu_longin_1"/>
    <property type="match status" value="1"/>
</dbReference>
<dbReference type="GO" id="GO:0007399">
    <property type="term" value="P:nervous system development"/>
    <property type="evidence" value="ECO:0007669"/>
    <property type="project" value="TreeGrafter"/>
</dbReference>
<feature type="domain" description="PDZ" evidence="10">
    <location>
        <begin position="208"/>
        <end position="263"/>
    </location>
</feature>
<reference evidence="11" key="1">
    <citation type="submission" date="2019-04" db="EMBL/GenBank/DDBJ databases">
        <authorList>
            <person name="Alioto T."/>
            <person name="Alioto T."/>
        </authorList>
    </citation>
    <scope>NUCLEOTIDE SEQUENCE [LARGE SCALE GENOMIC DNA]</scope>
</reference>
<evidence type="ECO:0000256" key="4">
    <source>
        <dbReference type="ARBA" id="ARBA00015639"/>
    </source>
</evidence>
<evidence type="ECO:0000256" key="3">
    <source>
        <dbReference type="ARBA" id="ARBA00010034"/>
    </source>
</evidence>
<comment type="subcellular location">
    <subcellularLocation>
        <location evidence="2">Cell surface</location>
    </subcellularLocation>
    <subcellularLocation>
        <location evidence="1">Cytoplasm</location>
        <location evidence="1">Cytoskeleton</location>
        <location evidence="1">Cilium basal body</location>
    </subcellularLocation>
</comment>
<dbReference type="InterPro" id="IPR036034">
    <property type="entry name" value="PDZ_sf"/>
</dbReference>
<feature type="compositionally biased region" description="Gly residues" evidence="9">
    <location>
        <begin position="716"/>
        <end position="726"/>
    </location>
</feature>
<gene>
    <name evidence="11" type="ORF">MONAX_5E036596</name>
</gene>
<sequence length="1103" mass="121714">MASPTLGASRGSPDALPADFASQEDEEGDSADWTSSSGSCASASGASDDLEPEWLDSVQKNGELLYLELSEGEEESLLPETPTVNHVRFSENEIIIEEDDYKERKKCEPKLKRFTKILKSKRLLPKRNNKKNSSDNGPVSILKHQSNQKTGVIIQQQYKDVNVYVNPKKLTVTKAKEQLRLLEVLVGIIHQTKWSWRRSGKQGDGEKLVVHGLSPGGSAMKSGQIVVGDVLVAVNDVDVTSENIERVLSCIPGPMQVKLTFENAYAVKKETHQLRKKKAQSNTNDLVTLLWGEEAGSIPQNMVNLPHIIMYLTLQLDSEISKEEQEILYHYPMSEASQKLKSVRGIFLTLCDMLENVTGTQVTSSSLLLNGKQIHVAYLKQSDKLLLIGLPAEEVPLPQLRNMIEDVAQTLTFMYGSLDRSFGQVENAPRLDHFFTLFFQRALQPASPPPCASPSAWQYEASSAALLDNLPGVRWLTLPQEIKMELDTALSDLEAADFAELSEDYYDMRRLYTILGSSLFYKGYLICSHLPKDDLVEIAAYCRHYGLLSLAAKQRIGQLIVWREVFPQHHLQLSADSSTEAFQEPEGRYFLLIVGLRHYMLCVLLEAGGCASKAIGNPGPDCIYVDQVRTTLHQLEGVDSHIDEHLASSPGPCLSCADWFLSGTREKTENLTASPILSRLQGPSRTAASPTCRRTLFGDYSLKTRKPSPSRSSGGSDNGCEGGEGAGLSLHTTPDAIQKQRDFQGSDCSEESGTLLKRHYMLCVLLEAGGCASKAIGNPGPDCIYVDQVRTTLHQLEGVDSHIDEHLASSPGPCLSCADWFLSGTREKTENLTASPILSRLQGPSRTAASPTCRRTLFGDYSLKTRKPSPSRSSGGSDNGCEGGEGAGLSLHTTPDAIQKQRDFQGSDCSEESGTLLKITKKKSTLPNPFHLGNLKKDPSEKELEIYNTMKLTSGPENTLFHYVALETVQGIFITPTHEEVAQLSGSVHSQLIKNFHQCCLSIRAVFQQTLMEEKNKALNGGDRADSTNSLSSLNPVKEYGVLFECSPENWTDQKKTPPVMAYWVVGRLFLHPKPQELYVCFHDSVTEIAIEMAFKLFFGLTL</sequence>
<evidence type="ECO:0000256" key="6">
    <source>
        <dbReference type="ARBA" id="ARBA00022490"/>
    </source>
</evidence>
<organism evidence="11 12">
    <name type="scientific">Marmota monax</name>
    <name type="common">Woodchuck</name>
    <dbReference type="NCBI Taxonomy" id="9995"/>
    <lineage>
        <taxon>Eukaryota</taxon>
        <taxon>Metazoa</taxon>
        <taxon>Chordata</taxon>
        <taxon>Craniata</taxon>
        <taxon>Vertebrata</taxon>
        <taxon>Euteleostomi</taxon>
        <taxon>Mammalia</taxon>
        <taxon>Eutheria</taxon>
        <taxon>Euarchontoglires</taxon>
        <taxon>Glires</taxon>
        <taxon>Rodentia</taxon>
        <taxon>Sciuromorpha</taxon>
        <taxon>Sciuridae</taxon>
        <taxon>Xerinae</taxon>
        <taxon>Marmotini</taxon>
        <taxon>Marmota</taxon>
    </lineage>
</organism>
<keyword evidence="7" id="KW-0970">Cilium biogenesis/degradation</keyword>
<dbReference type="SUPFAM" id="SSF50156">
    <property type="entry name" value="PDZ domain-like"/>
    <property type="match status" value="1"/>
</dbReference>
<dbReference type="GO" id="GO:0060271">
    <property type="term" value="P:cilium assembly"/>
    <property type="evidence" value="ECO:0007669"/>
    <property type="project" value="InterPro"/>
</dbReference>
<evidence type="ECO:0000256" key="2">
    <source>
        <dbReference type="ARBA" id="ARBA00004241"/>
    </source>
</evidence>
<dbReference type="PROSITE" id="PS50106">
    <property type="entry name" value="PDZ"/>
    <property type="match status" value="1"/>
</dbReference>
<dbReference type="Proteomes" id="UP000335636">
    <property type="component" value="Unassembled WGS sequence"/>
</dbReference>
<dbReference type="InterPro" id="IPR043989">
    <property type="entry name" value="CCZ1/INTU/HSP4_longin_3"/>
</dbReference>
<dbReference type="InterPro" id="IPR043988">
    <property type="entry name" value="CCZ1/INTU_longin_2"/>
</dbReference>
<feature type="compositionally biased region" description="Gly residues" evidence="9">
    <location>
        <begin position="877"/>
        <end position="887"/>
    </location>
</feature>
<name>A0A5E4ATE1_MARMO</name>
<keyword evidence="6" id="KW-0963">Cytoplasm</keyword>
<dbReference type="InterPro" id="IPR043987">
    <property type="entry name" value="CCZ1/INTU/HSP4_longin_1"/>
</dbReference>
<dbReference type="InterPro" id="IPR039151">
    <property type="entry name" value="INTU"/>
</dbReference>
<dbReference type="SMART" id="SM00228">
    <property type="entry name" value="PDZ"/>
    <property type="match status" value="1"/>
</dbReference>
<accession>A0A5E4ATE1</accession>
<dbReference type="Pfam" id="PF19032">
    <property type="entry name" value="Intu_longin_2"/>
    <property type="match status" value="2"/>
</dbReference>
<evidence type="ECO:0000256" key="7">
    <source>
        <dbReference type="ARBA" id="ARBA00022794"/>
    </source>
</evidence>
<feature type="compositionally biased region" description="Low complexity" evidence="9">
    <location>
        <begin position="31"/>
        <end position="47"/>
    </location>
</feature>
<evidence type="ECO:0000256" key="5">
    <source>
        <dbReference type="ARBA" id="ARBA00022473"/>
    </source>
</evidence>
<comment type="similarity">
    <text evidence="3">Belongs to the inturned family.</text>
</comment>
<dbReference type="GO" id="GO:0016192">
    <property type="term" value="P:vesicle-mediated transport"/>
    <property type="evidence" value="ECO:0007669"/>
    <property type="project" value="InterPro"/>
</dbReference>
<dbReference type="GO" id="GO:0005929">
    <property type="term" value="C:cilium"/>
    <property type="evidence" value="ECO:0007669"/>
    <property type="project" value="TreeGrafter"/>
</dbReference>
<proteinExistence type="inferred from homology"/>
<comment type="caution">
    <text evidence="11">The sequence shown here is derived from an EMBL/GenBank/DDBJ whole genome shotgun (WGS) entry which is preliminary data.</text>
</comment>
<feature type="region of interest" description="Disordered" evidence="9">
    <location>
        <begin position="701"/>
        <end position="731"/>
    </location>
</feature>
<evidence type="ECO:0000256" key="9">
    <source>
        <dbReference type="SAM" id="MobiDB-lite"/>
    </source>
</evidence>
<evidence type="ECO:0000256" key="8">
    <source>
        <dbReference type="ARBA" id="ARBA00032633"/>
    </source>
</evidence>
<dbReference type="PANTHER" id="PTHR21082">
    <property type="entry name" value="PROTEIN INTURNED"/>
    <property type="match status" value="1"/>
</dbReference>
<feature type="region of interest" description="Disordered" evidence="9">
    <location>
        <begin position="862"/>
        <end position="892"/>
    </location>
</feature>